<reference evidence="2 3" key="1">
    <citation type="submission" date="2020-06" db="EMBL/GenBank/DDBJ databases">
        <title>Nonomuraea sp. SMC257, a novel actinomycete isolated from soil.</title>
        <authorList>
            <person name="Chanama M."/>
        </authorList>
    </citation>
    <scope>NUCLEOTIDE SEQUENCE [LARGE SCALE GENOMIC DNA]</scope>
    <source>
        <strain evidence="2 3">SMC257</strain>
    </source>
</reference>
<dbReference type="Proteomes" id="UP000586042">
    <property type="component" value="Unassembled WGS sequence"/>
</dbReference>
<dbReference type="RefSeq" id="WP_175588193.1">
    <property type="nucleotide sequence ID" value="NZ_JABWGN010000002.1"/>
</dbReference>
<feature type="transmembrane region" description="Helical" evidence="1">
    <location>
        <begin position="107"/>
        <end position="127"/>
    </location>
</feature>
<evidence type="ECO:0000313" key="2">
    <source>
        <dbReference type="EMBL" id="NUW30738.1"/>
    </source>
</evidence>
<evidence type="ECO:0000313" key="3">
    <source>
        <dbReference type="Proteomes" id="UP000586042"/>
    </source>
</evidence>
<keyword evidence="1" id="KW-1133">Transmembrane helix</keyword>
<organism evidence="2 3">
    <name type="scientific">Nonomuraea montanisoli</name>
    <dbReference type="NCBI Taxonomy" id="2741721"/>
    <lineage>
        <taxon>Bacteria</taxon>
        <taxon>Bacillati</taxon>
        <taxon>Actinomycetota</taxon>
        <taxon>Actinomycetes</taxon>
        <taxon>Streptosporangiales</taxon>
        <taxon>Streptosporangiaceae</taxon>
        <taxon>Nonomuraea</taxon>
    </lineage>
</organism>
<gene>
    <name evidence="2" type="ORF">HTZ77_04780</name>
</gene>
<name>A0A7Y6M0N8_9ACTN</name>
<sequence length="227" mass="23997">MHSSSNRAPRIESAVQIGILLVIGGIAGAVSFTHVHDWTMQHVPANTGDWFGWANAIISELTPTAAGLEIRRRKRASASVVYPMVVLIIAAALSIAAQLAVADPSPSGWLLNAVPALAFLALTKFALSGTPTSKTTREHVTAPDERTTPTITTVTAEVPRVEAPAIEPVTAIPDELLQGARMAVFAHRQRSEDPITPAILADHLGIDTDMATAVLHHLDGTHDGGRP</sequence>
<evidence type="ECO:0008006" key="4">
    <source>
        <dbReference type="Google" id="ProtNLM"/>
    </source>
</evidence>
<feature type="transmembrane region" description="Helical" evidence="1">
    <location>
        <begin position="80"/>
        <end position="101"/>
    </location>
</feature>
<keyword evidence="3" id="KW-1185">Reference proteome</keyword>
<dbReference type="AlphaFoldDB" id="A0A7Y6M0N8"/>
<protein>
    <recommendedName>
        <fullName evidence="4">DUF2637 domain-containing protein</fullName>
    </recommendedName>
</protein>
<proteinExistence type="predicted"/>
<dbReference type="EMBL" id="JABWGN010000002">
    <property type="protein sequence ID" value="NUW30738.1"/>
    <property type="molecule type" value="Genomic_DNA"/>
</dbReference>
<feature type="transmembrane region" description="Helical" evidence="1">
    <location>
        <begin position="12"/>
        <end position="30"/>
    </location>
</feature>
<accession>A0A7Y6M0N8</accession>
<evidence type="ECO:0000256" key="1">
    <source>
        <dbReference type="SAM" id="Phobius"/>
    </source>
</evidence>
<keyword evidence="1" id="KW-0812">Transmembrane</keyword>
<feature type="transmembrane region" description="Helical" evidence="1">
    <location>
        <begin position="50"/>
        <end position="68"/>
    </location>
</feature>
<keyword evidence="1" id="KW-0472">Membrane</keyword>
<comment type="caution">
    <text evidence="2">The sequence shown here is derived from an EMBL/GenBank/DDBJ whole genome shotgun (WGS) entry which is preliminary data.</text>
</comment>